<evidence type="ECO:0000256" key="2">
    <source>
        <dbReference type="SAM" id="Coils"/>
    </source>
</evidence>
<dbReference type="GO" id="GO:0032259">
    <property type="term" value="P:methylation"/>
    <property type="evidence" value="ECO:0007669"/>
    <property type="project" value="UniProtKB-KW"/>
</dbReference>
<dbReference type="Gene3D" id="3.40.50.150">
    <property type="entry name" value="Vaccinia Virus protein VP39"/>
    <property type="match status" value="1"/>
</dbReference>
<dbReference type="CDD" id="cd02440">
    <property type="entry name" value="AdoMet_MTases"/>
    <property type="match status" value="1"/>
</dbReference>
<dbReference type="Pfam" id="PF13489">
    <property type="entry name" value="Methyltransf_23"/>
    <property type="match status" value="1"/>
</dbReference>
<protein>
    <submittedName>
        <fullName evidence="4">O-antigen chain-terminating methyltransferase</fullName>
    </submittedName>
</protein>
<organism evidence="4 5">
    <name type="scientific">Cupriavidus phytorum</name>
    <dbReference type="NCBI Taxonomy" id="3024399"/>
    <lineage>
        <taxon>Bacteria</taxon>
        <taxon>Pseudomonadati</taxon>
        <taxon>Pseudomonadota</taxon>
        <taxon>Betaproteobacteria</taxon>
        <taxon>Burkholderiales</taxon>
        <taxon>Burkholderiaceae</taxon>
        <taxon>Cupriavidus</taxon>
    </lineage>
</organism>
<proteinExistence type="predicted"/>
<keyword evidence="4" id="KW-0489">Methyltransferase</keyword>
<name>A0A2W7PJT7_9BURK</name>
<gene>
    <name evidence="4" type="ORF">C7416_101282</name>
</gene>
<evidence type="ECO:0000313" key="4">
    <source>
        <dbReference type="EMBL" id="PZX34000.1"/>
    </source>
</evidence>
<dbReference type="PANTHER" id="PTHR43861">
    <property type="entry name" value="TRANS-ACONITATE 2-METHYLTRANSFERASE-RELATED"/>
    <property type="match status" value="1"/>
</dbReference>
<dbReference type="AlphaFoldDB" id="A0A2W7PJT7"/>
<keyword evidence="1" id="KW-0808">Transferase</keyword>
<keyword evidence="5" id="KW-1185">Reference proteome</keyword>
<evidence type="ECO:0000256" key="1">
    <source>
        <dbReference type="ARBA" id="ARBA00022679"/>
    </source>
</evidence>
<accession>A0A2W7PJT7</accession>
<dbReference type="InterPro" id="IPR029063">
    <property type="entry name" value="SAM-dependent_MTases_sf"/>
</dbReference>
<feature type="region of interest" description="Disordered" evidence="3">
    <location>
        <begin position="1"/>
        <end position="31"/>
    </location>
</feature>
<comment type="caution">
    <text evidence="4">The sequence shown here is derived from an EMBL/GenBank/DDBJ whole genome shotgun (WGS) entry which is preliminary data.</text>
</comment>
<dbReference type="PANTHER" id="PTHR43861:SF3">
    <property type="entry name" value="PUTATIVE (AFU_ORTHOLOGUE AFUA_2G14390)-RELATED"/>
    <property type="match status" value="1"/>
</dbReference>
<dbReference type="Proteomes" id="UP000249638">
    <property type="component" value="Unassembled WGS sequence"/>
</dbReference>
<dbReference type="EMBL" id="QKZN01000001">
    <property type="protein sequence ID" value="PZX34000.1"/>
    <property type="molecule type" value="Genomic_DNA"/>
</dbReference>
<sequence length="532" mass="56947">MPHEHHALSEPSEPRAPAGPGHAASDADSLQARAQARAALEALVARVRAEAAAADGKASALDPLSADYLSLPEPALPELVYAGADGALHPVHLLSIPRAEFVGYAYRVLLGREPDDAGAAHYAAVLALTGSRLWIAAQLRSSAEGRRRGVRLAGGGGLLARYLAARLAQRLGLGTLARHAFCRYEQRLARREAAGIWLADALQRQRDGMLRAQRGWRKPIEAIAGSVLNALREQRDARARIDALEDQLEKLSAELTHERLSRMGERRTAPPAPGLLPHYGAGTDARGEAASGADLRAQIEAYYMAFEDANRGSREEIRRKLRAYDGWIAALREAQAGPVLDIGCGRGEWLELLAERGIAARGVDLNSAMVAFCRGRGLEVDACDGVEALARMPAAALGAITAFHVVEHLPFEVLYAMIANAARVLAPGGSILLETPNPENLLVGSHTFYHDFSHRNPVTPTSLSFLLAFHGFEAPQVLRLNPYPASAKVPGDDPLTERVNGHLCGPQDYALIARKPLLPPASPTTLHAAAAS</sequence>
<evidence type="ECO:0000256" key="3">
    <source>
        <dbReference type="SAM" id="MobiDB-lite"/>
    </source>
</evidence>
<keyword evidence="2" id="KW-0175">Coiled coil</keyword>
<evidence type="ECO:0000313" key="5">
    <source>
        <dbReference type="Proteomes" id="UP000249638"/>
    </source>
</evidence>
<dbReference type="SUPFAM" id="SSF53335">
    <property type="entry name" value="S-adenosyl-L-methionine-dependent methyltransferases"/>
    <property type="match status" value="1"/>
</dbReference>
<feature type="coiled-coil region" evidence="2">
    <location>
        <begin position="227"/>
        <end position="261"/>
    </location>
</feature>
<reference evidence="4" key="1">
    <citation type="submission" date="2018-06" db="EMBL/GenBank/DDBJ databases">
        <title>Genomic Encyclopedia of Type Strains, Phase IV (KMG-V): Genome sequencing to study the core and pangenomes of soil and plant-associated prokaryotes.</title>
        <authorList>
            <person name="Whitman W."/>
        </authorList>
    </citation>
    <scope>NUCLEOTIDE SEQUENCE [LARGE SCALE GENOMIC DNA]</scope>
    <source>
        <strain evidence="4">MLR2-44</strain>
    </source>
</reference>
<dbReference type="GO" id="GO:0008168">
    <property type="term" value="F:methyltransferase activity"/>
    <property type="evidence" value="ECO:0007669"/>
    <property type="project" value="UniProtKB-KW"/>
</dbReference>